<dbReference type="Pfam" id="PF00994">
    <property type="entry name" value="MoCF_biosynth"/>
    <property type="match status" value="1"/>
</dbReference>
<dbReference type="InterPro" id="IPR050101">
    <property type="entry name" value="CinA"/>
</dbReference>
<dbReference type="PANTHER" id="PTHR13939:SF0">
    <property type="entry name" value="NMN AMIDOHYDROLASE-LIKE PROTEIN YFAY"/>
    <property type="match status" value="1"/>
</dbReference>
<dbReference type="PATRIC" id="fig|46429.4.peg.83"/>
<evidence type="ECO:0000259" key="1">
    <source>
        <dbReference type="SMART" id="SM00852"/>
    </source>
</evidence>
<evidence type="ECO:0000313" key="2">
    <source>
        <dbReference type="EMBL" id="KEQ55445.1"/>
    </source>
</evidence>
<reference evidence="2 3" key="1">
    <citation type="submission" date="2014-02" db="EMBL/GenBank/DDBJ databases">
        <title>Whole genome sequence of Sphingobium chlorophenolicum NBRC 16172.</title>
        <authorList>
            <person name="Gan H.M."/>
            <person name="Gan H.Y."/>
            <person name="Chew T.H."/>
            <person name="Savka M.A."/>
        </authorList>
    </citation>
    <scope>NUCLEOTIDE SEQUENCE [LARGE SCALE GENOMIC DNA]</scope>
    <source>
        <strain evidence="2 3">NBRC 16172</strain>
    </source>
</reference>
<protein>
    <submittedName>
        <fullName evidence="2">Competence/damage-inducible protein</fullName>
    </submittedName>
</protein>
<dbReference type="EMBL" id="JFHR01000001">
    <property type="protein sequence ID" value="KEQ55445.1"/>
    <property type="molecule type" value="Genomic_DNA"/>
</dbReference>
<dbReference type="Proteomes" id="UP000028411">
    <property type="component" value="Unassembled WGS sequence"/>
</dbReference>
<evidence type="ECO:0000313" key="3">
    <source>
        <dbReference type="Proteomes" id="UP000028411"/>
    </source>
</evidence>
<dbReference type="SMART" id="SM00852">
    <property type="entry name" value="MoCF_biosynth"/>
    <property type="match status" value="1"/>
</dbReference>
<sequence>MARRRGYGLPMADPTRIWTAALIVIGDEILSGRTQDRNVSQIATWLNVQGIRLREVRVVADDNDAIVEAVNALRARNDYLFTTGGIGPTHDDITVDAIAAALGVEVEIHAGARAMLSGYYETRGGLTEARLRMARAPAGSSLIENRMSGAPGLRHGNIFIMAGVPHITAGMLDSLTGTLEGGLPVLSATIGCWVAESEIADLLGATERAHEGCQIGSYPFFREGKTGANFVIRSVDAAVLDRCVADLSAALEQGGWPVVAGGI</sequence>
<organism evidence="2 3">
    <name type="scientific">Sphingobium chlorophenolicum</name>
    <dbReference type="NCBI Taxonomy" id="46429"/>
    <lineage>
        <taxon>Bacteria</taxon>
        <taxon>Pseudomonadati</taxon>
        <taxon>Pseudomonadota</taxon>
        <taxon>Alphaproteobacteria</taxon>
        <taxon>Sphingomonadales</taxon>
        <taxon>Sphingomonadaceae</taxon>
        <taxon>Sphingobium</taxon>
    </lineage>
</organism>
<dbReference type="Pfam" id="PF24102">
    <property type="entry name" value="FLAD1_M"/>
    <property type="match status" value="1"/>
</dbReference>
<dbReference type="CDD" id="cd00885">
    <property type="entry name" value="cinA"/>
    <property type="match status" value="1"/>
</dbReference>
<name>A0A081RJS2_SPHCR</name>
<accession>A0A081RJS2</accession>
<comment type="caution">
    <text evidence="2">The sequence shown here is derived from an EMBL/GenBank/DDBJ whole genome shotgun (WGS) entry which is preliminary data.</text>
</comment>
<dbReference type="PANTHER" id="PTHR13939">
    <property type="entry name" value="NICOTINAMIDE-NUCLEOTIDE AMIDOHYDROLASE PNCC"/>
    <property type="match status" value="1"/>
</dbReference>
<dbReference type="Gene3D" id="3.40.980.10">
    <property type="entry name" value="MoaB/Mog-like domain"/>
    <property type="match status" value="1"/>
</dbReference>
<dbReference type="AlphaFoldDB" id="A0A081RJS2"/>
<proteinExistence type="predicted"/>
<feature type="domain" description="MoaB/Mog" evidence="1">
    <location>
        <begin position="21"/>
        <end position="183"/>
    </location>
</feature>
<dbReference type="eggNOG" id="COG1058">
    <property type="taxonomic scope" value="Bacteria"/>
</dbReference>
<dbReference type="InterPro" id="IPR001453">
    <property type="entry name" value="MoaB/Mog_dom"/>
</dbReference>
<dbReference type="InterPro" id="IPR036425">
    <property type="entry name" value="MoaB/Mog-like_dom_sf"/>
</dbReference>
<gene>
    <name evidence="2" type="primary">cinA</name>
    <name evidence="2" type="ORF">BV95_00083</name>
</gene>
<dbReference type="SUPFAM" id="SSF53218">
    <property type="entry name" value="Molybdenum cofactor biosynthesis proteins"/>
    <property type="match status" value="1"/>
</dbReference>
<dbReference type="InterPro" id="IPR056596">
    <property type="entry name" value="FLAD1_M"/>
</dbReference>